<evidence type="ECO:0000256" key="2">
    <source>
        <dbReference type="SAM" id="SignalP"/>
    </source>
</evidence>
<dbReference type="RefSeq" id="WP_029878796.1">
    <property type="nucleotide sequence ID" value="NZ_FNTH01000001.1"/>
</dbReference>
<name>A0A1H4ZAA8_9BRAD</name>
<feature type="chain" id="PRO_5011610539" evidence="2">
    <location>
        <begin position="21"/>
        <end position="90"/>
    </location>
</feature>
<feature type="signal peptide" evidence="2">
    <location>
        <begin position="1"/>
        <end position="20"/>
    </location>
</feature>
<dbReference type="PROSITE" id="PS51257">
    <property type="entry name" value="PROKAR_LIPOPROTEIN"/>
    <property type="match status" value="1"/>
</dbReference>
<sequence length="90" mass="10060">MRSISARAPLALLLALPLLAGCLERGRSPIAESMGDDDQYCQANGKVAVGSPEYVACRKDRDVQRQNAEARTDRRQRDLGEYMMNNPDRH</sequence>
<dbReference type="Proteomes" id="UP000198992">
    <property type="component" value="Unassembled WGS sequence"/>
</dbReference>
<evidence type="ECO:0000313" key="4">
    <source>
        <dbReference type="Proteomes" id="UP000198992"/>
    </source>
</evidence>
<gene>
    <name evidence="3" type="ORF">SAMN05444164_4289</name>
</gene>
<dbReference type="EMBL" id="FNTH01000001">
    <property type="protein sequence ID" value="SED27132.1"/>
    <property type="molecule type" value="Genomic_DNA"/>
</dbReference>
<accession>A0A1H4ZAA8</accession>
<organism evidence="3 4">
    <name type="scientific">Bradyrhizobium erythrophlei</name>
    <dbReference type="NCBI Taxonomy" id="1437360"/>
    <lineage>
        <taxon>Bacteria</taxon>
        <taxon>Pseudomonadati</taxon>
        <taxon>Pseudomonadota</taxon>
        <taxon>Alphaproteobacteria</taxon>
        <taxon>Hyphomicrobiales</taxon>
        <taxon>Nitrobacteraceae</taxon>
        <taxon>Bradyrhizobium</taxon>
    </lineage>
</organism>
<evidence type="ECO:0000313" key="3">
    <source>
        <dbReference type="EMBL" id="SED27132.1"/>
    </source>
</evidence>
<protein>
    <submittedName>
        <fullName evidence="3">Uncharacterized protein</fullName>
    </submittedName>
</protein>
<feature type="compositionally biased region" description="Basic and acidic residues" evidence="1">
    <location>
        <begin position="60"/>
        <end position="80"/>
    </location>
</feature>
<proteinExistence type="predicted"/>
<reference evidence="3 4" key="1">
    <citation type="submission" date="2016-10" db="EMBL/GenBank/DDBJ databases">
        <authorList>
            <person name="de Groot N.N."/>
        </authorList>
    </citation>
    <scope>NUCLEOTIDE SEQUENCE [LARGE SCALE GENOMIC DNA]</scope>
    <source>
        <strain evidence="3 4">MT12</strain>
    </source>
</reference>
<feature type="region of interest" description="Disordered" evidence="1">
    <location>
        <begin position="60"/>
        <end position="90"/>
    </location>
</feature>
<dbReference type="OrthoDB" id="8129622at2"/>
<evidence type="ECO:0000256" key="1">
    <source>
        <dbReference type="SAM" id="MobiDB-lite"/>
    </source>
</evidence>
<dbReference type="AlphaFoldDB" id="A0A1H4ZAA8"/>
<keyword evidence="2" id="KW-0732">Signal</keyword>